<dbReference type="InterPro" id="IPR036390">
    <property type="entry name" value="WH_DNA-bd_sf"/>
</dbReference>
<dbReference type="SMART" id="SM00345">
    <property type="entry name" value="HTH_GNTR"/>
    <property type="match status" value="1"/>
</dbReference>
<evidence type="ECO:0000313" key="5">
    <source>
        <dbReference type="EMBL" id="GAA0264783.1"/>
    </source>
</evidence>
<dbReference type="RefSeq" id="WP_344652163.1">
    <property type="nucleotide sequence ID" value="NZ_BAAAGX010000023.1"/>
</dbReference>
<dbReference type="InterPro" id="IPR036388">
    <property type="entry name" value="WH-like_DNA-bd_sf"/>
</dbReference>
<evidence type="ECO:0000313" key="6">
    <source>
        <dbReference type="Proteomes" id="UP001500967"/>
    </source>
</evidence>
<evidence type="ECO:0000256" key="1">
    <source>
        <dbReference type="ARBA" id="ARBA00023015"/>
    </source>
</evidence>
<sequence>MGAEESESSPAPYRRLAEELRRDIADGRLSPGERVPSIRQLAERHGIAPMTVKSALRELQDEGLVRTDPGRGTFVRVDASARVADSPSEVAQLLARMRALESRVDDLQAQVDELRG</sequence>
<dbReference type="InterPro" id="IPR000524">
    <property type="entry name" value="Tscrpt_reg_HTH_GntR"/>
</dbReference>
<name>A0ABN0UXN0_9ACTN</name>
<keyword evidence="1" id="KW-0805">Transcription regulation</keyword>
<feature type="domain" description="HTH gntR-type" evidence="4">
    <location>
        <begin position="10"/>
        <end position="78"/>
    </location>
</feature>
<organism evidence="5 6">
    <name type="scientific">Cryptosporangium japonicum</name>
    <dbReference type="NCBI Taxonomy" id="80872"/>
    <lineage>
        <taxon>Bacteria</taxon>
        <taxon>Bacillati</taxon>
        <taxon>Actinomycetota</taxon>
        <taxon>Actinomycetes</taxon>
        <taxon>Cryptosporangiales</taxon>
        <taxon>Cryptosporangiaceae</taxon>
        <taxon>Cryptosporangium</taxon>
    </lineage>
</organism>
<keyword evidence="2" id="KW-0238">DNA-binding</keyword>
<dbReference type="Proteomes" id="UP001500967">
    <property type="component" value="Unassembled WGS sequence"/>
</dbReference>
<dbReference type="PROSITE" id="PS50949">
    <property type="entry name" value="HTH_GNTR"/>
    <property type="match status" value="1"/>
</dbReference>
<evidence type="ECO:0000256" key="3">
    <source>
        <dbReference type="ARBA" id="ARBA00023163"/>
    </source>
</evidence>
<dbReference type="InterPro" id="IPR050679">
    <property type="entry name" value="Bact_HTH_transcr_reg"/>
</dbReference>
<evidence type="ECO:0000259" key="4">
    <source>
        <dbReference type="PROSITE" id="PS50949"/>
    </source>
</evidence>
<protein>
    <recommendedName>
        <fullName evidence="4">HTH gntR-type domain-containing protein</fullName>
    </recommendedName>
</protein>
<keyword evidence="6" id="KW-1185">Reference proteome</keyword>
<dbReference type="EMBL" id="BAAAGX010000023">
    <property type="protein sequence ID" value="GAA0264783.1"/>
    <property type="molecule type" value="Genomic_DNA"/>
</dbReference>
<reference evidence="5 6" key="1">
    <citation type="journal article" date="2019" name="Int. J. Syst. Evol. Microbiol.">
        <title>The Global Catalogue of Microorganisms (GCM) 10K type strain sequencing project: providing services to taxonomists for standard genome sequencing and annotation.</title>
        <authorList>
            <consortium name="The Broad Institute Genomics Platform"/>
            <consortium name="The Broad Institute Genome Sequencing Center for Infectious Disease"/>
            <person name="Wu L."/>
            <person name="Ma J."/>
        </authorList>
    </citation>
    <scope>NUCLEOTIDE SEQUENCE [LARGE SCALE GENOMIC DNA]</scope>
    <source>
        <strain evidence="5 6">JCM 10425</strain>
    </source>
</reference>
<gene>
    <name evidence="5" type="ORF">GCM10009539_58990</name>
</gene>
<keyword evidence="3" id="KW-0804">Transcription</keyword>
<dbReference type="PANTHER" id="PTHR44846">
    <property type="entry name" value="MANNOSYL-D-GLYCERATE TRANSPORT/METABOLISM SYSTEM REPRESSOR MNGR-RELATED"/>
    <property type="match status" value="1"/>
</dbReference>
<dbReference type="Gene3D" id="1.10.10.10">
    <property type="entry name" value="Winged helix-like DNA-binding domain superfamily/Winged helix DNA-binding domain"/>
    <property type="match status" value="1"/>
</dbReference>
<dbReference type="PANTHER" id="PTHR44846:SF17">
    <property type="entry name" value="GNTR-FAMILY TRANSCRIPTIONAL REGULATOR"/>
    <property type="match status" value="1"/>
</dbReference>
<dbReference type="PRINTS" id="PR00035">
    <property type="entry name" value="HTHGNTR"/>
</dbReference>
<accession>A0ABN0UXN0</accession>
<dbReference type="CDD" id="cd07377">
    <property type="entry name" value="WHTH_GntR"/>
    <property type="match status" value="1"/>
</dbReference>
<evidence type="ECO:0000256" key="2">
    <source>
        <dbReference type="ARBA" id="ARBA00023125"/>
    </source>
</evidence>
<comment type="caution">
    <text evidence="5">The sequence shown here is derived from an EMBL/GenBank/DDBJ whole genome shotgun (WGS) entry which is preliminary data.</text>
</comment>
<dbReference type="Pfam" id="PF00392">
    <property type="entry name" value="GntR"/>
    <property type="match status" value="1"/>
</dbReference>
<dbReference type="SUPFAM" id="SSF46785">
    <property type="entry name" value="Winged helix' DNA-binding domain"/>
    <property type="match status" value="1"/>
</dbReference>
<proteinExistence type="predicted"/>